<accession>A0A7Y9ZK60</accession>
<evidence type="ECO:0000313" key="2">
    <source>
        <dbReference type="Proteomes" id="UP000562045"/>
    </source>
</evidence>
<dbReference type="Proteomes" id="UP000562045">
    <property type="component" value="Unassembled WGS sequence"/>
</dbReference>
<evidence type="ECO:0000313" key="1">
    <source>
        <dbReference type="EMBL" id="NYI45843.1"/>
    </source>
</evidence>
<sequence length="128" mass="13536">MSAVAGERGPRVRMCRGCCCGTRRKHRDVDHDAIALALGEGLGDDAELLTVDCLWACDLSNVVVVNPSTTARSGGARPAWVREVNTVERARELAAWVRRGGPGVVPPPAALGEVHTAAGLRRVSNAGW</sequence>
<dbReference type="AlphaFoldDB" id="A0A7Y9ZK60"/>
<gene>
    <name evidence="1" type="ORF">BJ993_002923</name>
</gene>
<protein>
    <recommendedName>
        <fullName evidence="3">(2Fe-2S) ferredoxin domain-containing protein</fullName>
    </recommendedName>
</protein>
<evidence type="ECO:0008006" key="3">
    <source>
        <dbReference type="Google" id="ProtNLM"/>
    </source>
</evidence>
<comment type="caution">
    <text evidence="1">The sequence shown here is derived from an EMBL/GenBank/DDBJ whole genome shotgun (WGS) entry which is preliminary data.</text>
</comment>
<dbReference type="EMBL" id="JACBZM010000001">
    <property type="protein sequence ID" value="NYI45843.1"/>
    <property type="molecule type" value="Genomic_DNA"/>
</dbReference>
<proteinExistence type="predicted"/>
<reference evidence="1 2" key="1">
    <citation type="submission" date="2020-07" db="EMBL/GenBank/DDBJ databases">
        <title>Sequencing the genomes of 1000 actinobacteria strains.</title>
        <authorList>
            <person name="Klenk H.-P."/>
        </authorList>
    </citation>
    <scope>NUCLEOTIDE SEQUENCE [LARGE SCALE GENOMIC DNA]</scope>
    <source>
        <strain evidence="1 2">DSM 15131</strain>
    </source>
</reference>
<dbReference type="RefSeq" id="WP_179649556.1">
    <property type="nucleotide sequence ID" value="NZ_JACBZM010000001.1"/>
</dbReference>
<name>A0A7Y9ZK60_9ACTN</name>
<organism evidence="1 2">
    <name type="scientific">Nocardioides aromaticivorans</name>
    <dbReference type="NCBI Taxonomy" id="200618"/>
    <lineage>
        <taxon>Bacteria</taxon>
        <taxon>Bacillati</taxon>
        <taxon>Actinomycetota</taxon>
        <taxon>Actinomycetes</taxon>
        <taxon>Propionibacteriales</taxon>
        <taxon>Nocardioidaceae</taxon>
        <taxon>Nocardioides</taxon>
    </lineage>
</organism>